<keyword evidence="6" id="KW-1185">Reference proteome</keyword>
<protein>
    <recommendedName>
        <fullName evidence="4">RCC1-like domain-containing protein</fullName>
    </recommendedName>
</protein>
<dbReference type="Gene3D" id="2.130.10.30">
    <property type="entry name" value="Regulator of chromosome condensation 1/beta-lactamase-inhibitor protein II"/>
    <property type="match status" value="3"/>
</dbReference>
<dbReference type="InterPro" id="IPR058923">
    <property type="entry name" value="RCC1-like_dom"/>
</dbReference>
<dbReference type="PANTHER" id="PTHR22870:SF466">
    <property type="entry name" value="ANKYRIN REPEAT-CONTAINING PROTEIN"/>
    <property type="match status" value="1"/>
</dbReference>
<evidence type="ECO:0000256" key="3">
    <source>
        <dbReference type="SAM" id="MobiDB-lite"/>
    </source>
</evidence>
<dbReference type="PROSITE" id="PS50012">
    <property type="entry name" value="RCC1_3"/>
    <property type="match status" value="6"/>
</dbReference>
<evidence type="ECO:0000256" key="2">
    <source>
        <dbReference type="PROSITE-ProRule" id="PRU00235"/>
    </source>
</evidence>
<dbReference type="Proteomes" id="UP000652761">
    <property type="component" value="Unassembled WGS sequence"/>
</dbReference>
<name>A0A843UDS5_COLES</name>
<dbReference type="PANTHER" id="PTHR22870">
    <property type="entry name" value="REGULATOR OF CHROMOSOME CONDENSATION"/>
    <property type="match status" value="1"/>
</dbReference>
<proteinExistence type="predicted"/>
<dbReference type="PRINTS" id="PR00633">
    <property type="entry name" value="RCCNDNSATION"/>
</dbReference>
<dbReference type="OrthoDB" id="70707at2759"/>
<keyword evidence="1" id="KW-0677">Repeat</keyword>
<feature type="domain" description="RCC1-like" evidence="4">
    <location>
        <begin position="60"/>
        <end position="401"/>
    </location>
</feature>
<dbReference type="InterPro" id="IPR000408">
    <property type="entry name" value="Reg_chr_condens"/>
</dbReference>
<reference evidence="5" key="1">
    <citation type="submission" date="2017-07" db="EMBL/GenBank/DDBJ databases">
        <title>Taro Niue Genome Assembly and Annotation.</title>
        <authorList>
            <person name="Atibalentja N."/>
            <person name="Keating K."/>
            <person name="Fields C.J."/>
        </authorList>
    </citation>
    <scope>NUCLEOTIDE SEQUENCE</scope>
    <source>
        <strain evidence="5">Niue_2</strain>
        <tissue evidence="5">Leaf</tissue>
    </source>
</reference>
<feature type="repeat" description="RCC1" evidence="2">
    <location>
        <begin position="274"/>
        <end position="316"/>
    </location>
</feature>
<sequence length="408" mass="42562">MGEPKTSPLCARHAGAAKRRRCLPRSKEAMEGGDIGSEPARGKVEGGEEEGGEKESACCAWAWGAGTEGQLGVGGAKDELSPRPVRGLGASTSGISHIACGGAHAIALTGDGNVLTWGRGTCGQLGQGELRNCLEPSPVKSLKCFTISHVSAGWNHSGFVTDSGCLFTCGDGSFGQLGHGDRQSCSSPREVAFFASQNVMQIACGMRHSLALIKGPSGDVVFGFGSGKHGQLGVPADGVSKSFDLPKVVHHFENDSVETIYANGDNSTALAANGQLYIWGRGFSGRLSACVPQTVSSLRFSQVALGWNHALALTDSFTISVVRRVPLLDGQRVVHIAAGAEHSVLVTENGAVMTWGWGEHGQLGLGDTLDQTSPQVVNIGETGSLAQTRFRVFCGSGFSLALLNHSWF</sequence>
<dbReference type="SUPFAM" id="SSF50985">
    <property type="entry name" value="RCC1/BLIP-II"/>
    <property type="match status" value="1"/>
</dbReference>
<evidence type="ECO:0000313" key="6">
    <source>
        <dbReference type="Proteomes" id="UP000652761"/>
    </source>
</evidence>
<organism evidence="5 6">
    <name type="scientific">Colocasia esculenta</name>
    <name type="common">Wild taro</name>
    <name type="synonym">Arum esculentum</name>
    <dbReference type="NCBI Taxonomy" id="4460"/>
    <lineage>
        <taxon>Eukaryota</taxon>
        <taxon>Viridiplantae</taxon>
        <taxon>Streptophyta</taxon>
        <taxon>Embryophyta</taxon>
        <taxon>Tracheophyta</taxon>
        <taxon>Spermatophyta</taxon>
        <taxon>Magnoliopsida</taxon>
        <taxon>Liliopsida</taxon>
        <taxon>Araceae</taxon>
        <taxon>Aroideae</taxon>
        <taxon>Colocasieae</taxon>
        <taxon>Colocasia</taxon>
    </lineage>
</organism>
<feature type="repeat" description="RCC1" evidence="2">
    <location>
        <begin position="164"/>
        <end position="215"/>
    </location>
</feature>
<dbReference type="InterPro" id="IPR051210">
    <property type="entry name" value="Ub_ligase/GEF_domain"/>
</dbReference>
<evidence type="ECO:0000313" key="5">
    <source>
        <dbReference type="EMBL" id="MQL80080.1"/>
    </source>
</evidence>
<dbReference type="PROSITE" id="PS00626">
    <property type="entry name" value="RCC1_2"/>
    <property type="match status" value="2"/>
</dbReference>
<evidence type="ECO:0000259" key="4">
    <source>
        <dbReference type="Pfam" id="PF25390"/>
    </source>
</evidence>
<gene>
    <name evidence="5" type="ORF">Taro_012535</name>
</gene>
<dbReference type="Pfam" id="PF25390">
    <property type="entry name" value="WD40_RLD"/>
    <property type="match status" value="1"/>
</dbReference>
<comment type="caution">
    <text evidence="5">The sequence shown here is derived from an EMBL/GenBank/DDBJ whole genome shotgun (WGS) entry which is preliminary data.</text>
</comment>
<accession>A0A843UDS5</accession>
<evidence type="ECO:0000256" key="1">
    <source>
        <dbReference type="ARBA" id="ARBA00022737"/>
    </source>
</evidence>
<feature type="repeat" description="RCC1" evidence="2">
    <location>
        <begin position="58"/>
        <end position="111"/>
    </location>
</feature>
<dbReference type="EMBL" id="NMUH01000489">
    <property type="protein sequence ID" value="MQL80080.1"/>
    <property type="molecule type" value="Genomic_DNA"/>
</dbReference>
<feature type="repeat" description="RCC1" evidence="2">
    <location>
        <begin position="112"/>
        <end position="163"/>
    </location>
</feature>
<dbReference type="AlphaFoldDB" id="A0A843UDS5"/>
<feature type="compositionally biased region" description="Basic residues" evidence="3">
    <location>
        <begin position="15"/>
        <end position="24"/>
    </location>
</feature>
<feature type="repeat" description="RCC1" evidence="2">
    <location>
        <begin position="219"/>
        <end position="273"/>
    </location>
</feature>
<dbReference type="InterPro" id="IPR009091">
    <property type="entry name" value="RCC1/BLIP-II"/>
</dbReference>
<feature type="region of interest" description="Disordered" evidence="3">
    <location>
        <begin position="1"/>
        <end position="53"/>
    </location>
</feature>
<feature type="repeat" description="RCC1" evidence="2">
    <location>
        <begin position="350"/>
        <end position="405"/>
    </location>
</feature>